<feature type="non-terminal residue" evidence="1">
    <location>
        <position position="1"/>
    </location>
</feature>
<gene>
    <name evidence="1" type="ORF">PAXRUDRAFT_152568</name>
</gene>
<evidence type="ECO:0008006" key="3">
    <source>
        <dbReference type="Google" id="ProtNLM"/>
    </source>
</evidence>
<reference evidence="1 2" key="1">
    <citation type="submission" date="2014-04" db="EMBL/GenBank/DDBJ databases">
        <authorList>
            <consortium name="DOE Joint Genome Institute"/>
            <person name="Kuo A."/>
            <person name="Kohler A."/>
            <person name="Jargeat P."/>
            <person name="Nagy L.G."/>
            <person name="Floudas D."/>
            <person name="Copeland A."/>
            <person name="Barry K.W."/>
            <person name="Cichocki N."/>
            <person name="Veneault-Fourrey C."/>
            <person name="LaButti K."/>
            <person name="Lindquist E.A."/>
            <person name="Lipzen A."/>
            <person name="Lundell T."/>
            <person name="Morin E."/>
            <person name="Murat C."/>
            <person name="Sun H."/>
            <person name="Tunlid A."/>
            <person name="Henrissat B."/>
            <person name="Grigoriev I.V."/>
            <person name="Hibbett D.S."/>
            <person name="Martin F."/>
            <person name="Nordberg H.P."/>
            <person name="Cantor M.N."/>
            <person name="Hua S.X."/>
        </authorList>
    </citation>
    <scope>NUCLEOTIDE SEQUENCE [LARGE SCALE GENOMIC DNA]</scope>
    <source>
        <strain evidence="1 2">Ve08.2h10</strain>
    </source>
</reference>
<evidence type="ECO:0000313" key="2">
    <source>
        <dbReference type="Proteomes" id="UP000054538"/>
    </source>
</evidence>
<reference evidence="2" key="2">
    <citation type="submission" date="2015-01" db="EMBL/GenBank/DDBJ databases">
        <title>Evolutionary Origins and Diversification of the Mycorrhizal Mutualists.</title>
        <authorList>
            <consortium name="DOE Joint Genome Institute"/>
            <consortium name="Mycorrhizal Genomics Consortium"/>
            <person name="Kohler A."/>
            <person name="Kuo A."/>
            <person name="Nagy L.G."/>
            <person name="Floudas D."/>
            <person name="Copeland A."/>
            <person name="Barry K.W."/>
            <person name="Cichocki N."/>
            <person name="Veneault-Fourrey C."/>
            <person name="LaButti K."/>
            <person name="Lindquist E.A."/>
            <person name="Lipzen A."/>
            <person name="Lundell T."/>
            <person name="Morin E."/>
            <person name="Murat C."/>
            <person name="Riley R."/>
            <person name="Ohm R."/>
            <person name="Sun H."/>
            <person name="Tunlid A."/>
            <person name="Henrissat B."/>
            <person name="Grigoriev I.V."/>
            <person name="Hibbett D.S."/>
            <person name="Martin F."/>
        </authorList>
    </citation>
    <scope>NUCLEOTIDE SEQUENCE [LARGE SCALE GENOMIC DNA]</scope>
    <source>
        <strain evidence="2">Ve08.2h10</strain>
    </source>
</reference>
<name>A0A0D0CTA1_9AGAM</name>
<dbReference type="AlphaFoldDB" id="A0A0D0CTA1"/>
<evidence type="ECO:0000313" key="1">
    <source>
        <dbReference type="EMBL" id="KIK86582.1"/>
    </source>
</evidence>
<dbReference type="Proteomes" id="UP000054538">
    <property type="component" value="Unassembled WGS sequence"/>
</dbReference>
<organism evidence="1 2">
    <name type="scientific">Paxillus rubicundulus Ve08.2h10</name>
    <dbReference type="NCBI Taxonomy" id="930991"/>
    <lineage>
        <taxon>Eukaryota</taxon>
        <taxon>Fungi</taxon>
        <taxon>Dikarya</taxon>
        <taxon>Basidiomycota</taxon>
        <taxon>Agaricomycotina</taxon>
        <taxon>Agaricomycetes</taxon>
        <taxon>Agaricomycetidae</taxon>
        <taxon>Boletales</taxon>
        <taxon>Paxilineae</taxon>
        <taxon>Paxillaceae</taxon>
        <taxon>Paxillus</taxon>
    </lineage>
</organism>
<dbReference type="OrthoDB" id="1715602at2759"/>
<keyword evidence="2" id="KW-1185">Reference proteome</keyword>
<sequence>QDPLRWWTNNKAHLHHMALDYLSVPGEPLYYDHSLVCFRKAGSPVHFTHNRFSPRSVQAFLCLGSWVRHNMIPSDVLAAVVQSKKAKVFI</sequence>
<protein>
    <recommendedName>
        <fullName evidence="3">HAT C-terminal dimerisation domain-containing protein</fullName>
    </recommendedName>
</protein>
<accession>A0A0D0CTA1</accession>
<dbReference type="InParanoid" id="A0A0D0CTA1"/>
<proteinExistence type="predicted"/>
<dbReference type="EMBL" id="KN825555">
    <property type="protein sequence ID" value="KIK86582.1"/>
    <property type="molecule type" value="Genomic_DNA"/>
</dbReference>
<dbReference type="HOGENOM" id="CLU_009123_13_0_1"/>